<dbReference type="Ensembl" id="ENSLLET00000003404.1">
    <property type="protein sequence ID" value="ENSLLEP00000003247.1"/>
    <property type="gene ID" value="ENSLLEG00000002100.1"/>
</dbReference>
<evidence type="ECO:0000313" key="17">
    <source>
        <dbReference type="Proteomes" id="UP000694569"/>
    </source>
</evidence>
<dbReference type="GO" id="GO:0004984">
    <property type="term" value="F:olfactory receptor activity"/>
    <property type="evidence" value="ECO:0007669"/>
    <property type="project" value="InterPro"/>
</dbReference>
<keyword evidence="6 14" id="KW-1133">Transmembrane helix</keyword>
<feature type="transmembrane region" description="Helical" evidence="14">
    <location>
        <begin position="278"/>
        <end position="296"/>
    </location>
</feature>
<keyword evidence="5 14" id="KW-0552">Olfaction</keyword>
<reference evidence="16" key="1">
    <citation type="submission" date="2025-08" db="UniProtKB">
        <authorList>
            <consortium name="Ensembl"/>
        </authorList>
    </citation>
    <scope>IDENTIFICATION</scope>
</reference>
<proteinExistence type="inferred from homology"/>
<feature type="transmembrane region" description="Helical" evidence="14">
    <location>
        <begin position="210"/>
        <end position="230"/>
    </location>
</feature>
<dbReference type="AlphaFoldDB" id="A0A8C5P7B4"/>
<evidence type="ECO:0000256" key="7">
    <source>
        <dbReference type="ARBA" id="ARBA00023040"/>
    </source>
</evidence>
<evidence type="ECO:0000256" key="14">
    <source>
        <dbReference type="RuleBase" id="RU363047"/>
    </source>
</evidence>
<dbReference type="GO" id="GO:0005886">
    <property type="term" value="C:plasma membrane"/>
    <property type="evidence" value="ECO:0007669"/>
    <property type="project" value="UniProtKB-SubCell"/>
</dbReference>
<dbReference type="InterPro" id="IPR017452">
    <property type="entry name" value="GPCR_Rhodpsn_7TM"/>
</dbReference>
<keyword evidence="2 14" id="KW-1003">Cell membrane</keyword>
<keyword evidence="8 14" id="KW-0472">Membrane</keyword>
<dbReference type="Gene3D" id="1.20.1070.10">
    <property type="entry name" value="Rhodopsin 7-helix transmembrane proteins"/>
    <property type="match status" value="1"/>
</dbReference>
<protein>
    <recommendedName>
        <fullName evidence="14">Olfactory receptor</fullName>
    </recommendedName>
</protein>
<comment type="subcellular location">
    <subcellularLocation>
        <location evidence="1 14">Cell membrane</location>
        <topology evidence="1 14">Multi-pass membrane protein</topology>
    </subcellularLocation>
</comment>
<reference evidence="16" key="2">
    <citation type="submission" date="2025-09" db="UniProtKB">
        <authorList>
            <consortium name="Ensembl"/>
        </authorList>
    </citation>
    <scope>IDENTIFICATION</scope>
</reference>
<keyword evidence="11" id="KW-0325">Glycoprotein</keyword>
<comment type="similarity">
    <text evidence="13">Belongs to the G-protein coupled receptor 1 family.</text>
</comment>
<keyword evidence="4 13" id="KW-0812">Transmembrane</keyword>
<organism evidence="16 17">
    <name type="scientific">Leptobrachium leishanense</name>
    <name type="common">Leishan spiny toad</name>
    <dbReference type="NCBI Taxonomy" id="445787"/>
    <lineage>
        <taxon>Eukaryota</taxon>
        <taxon>Metazoa</taxon>
        <taxon>Chordata</taxon>
        <taxon>Craniata</taxon>
        <taxon>Vertebrata</taxon>
        <taxon>Euteleostomi</taxon>
        <taxon>Amphibia</taxon>
        <taxon>Batrachia</taxon>
        <taxon>Anura</taxon>
        <taxon>Pelobatoidea</taxon>
        <taxon>Megophryidae</taxon>
        <taxon>Leptobrachium</taxon>
    </lineage>
</organism>
<sequence>MSDTLDIRNMTTVTEFILLGFSLLPHFKILFFCLVTFTYVCTIMGNVFIIALVLLNKRLHQPMYLFLCNLALIDICFINTTVPNLLKSFLFLGDGLPISLVSCLAQLCSFFLTGTAEFFLLAVMSADRYLAICHPLRYSAVMQRLLCVQLIAGVWMGSFISIFVPALLIIRLEFCFKKIDHFFCDVGPVLQNSCTETTTIEMLAFAPSSLLYMSFLITFISYCNIVKAVLKINSEEGRGRVFSTCSSHGLVVCIAYGTCIFMYSQPVSLKGFDLNKKVSILNTIIVPLINPFIYTLRNENVKEIIKKRLPLC</sequence>
<evidence type="ECO:0000313" key="16">
    <source>
        <dbReference type="Ensembl" id="ENSLLEP00000003247.1"/>
    </source>
</evidence>
<keyword evidence="9" id="KW-1015">Disulfide bond</keyword>
<dbReference type="FunFam" id="1.20.1070.10:FF:000010">
    <property type="entry name" value="Olfactory receptor"/>
    <property type="match status" value="1"/>
</dbReference>
<feature type="transmembrane region" description="Helical" evidence="14">
    <location>
        <begin position="242"/>
        <end position="263"/>
    </location>
</feature>
<evidence type="ECO:0000259" key="15">
    <source>
        <dbReference type="PROSITE" id="PS50262"/>
    </source>
</evidence>
<dbReference type="Proteomes" id="UP000694569">
    <property type="component" value="Unplaced"/>
</dbReference>
<evidence type="ECO:0000256" key="11">
    <source>
        <dbReference type="ARBA" id="ARBA00023180"/>
    </source>
</evidence>
<evidence type="ECO:0000256" key="5">
    <source>
        <dbReference type="ARBA" id="ARBA00022725"/>
    </source>
</evidence>
<name>A0A8C5P7B4_9ANUR</name>
<evidence type="ECO:0000256" key="1">
    <source>
        <dbReference type="ARBA" id="ARBA00004651"/>
    </source>
</evidence>
<evidence type="ECO:0000256" key="2">
    <source>
        <dbReference type="ARBA" id="ARBA00022475"/>
    </source>
</evidence>
<dbReference type="PROSITE" id="PS50262">
    <property type="entry name" value="G_PROTEIN_RECEP_F1_2"/>
    <property type="match status" value="1"/>
</dbReference>
<dbReference type="PROSITE" id="PS00237">
    <property type="entry name" value="G_PROTEIN_RECEP_F1_1"/>
    <property type="match status" value="1"/>
</dbReference>
<evidence type="ECO:0000256" key="6">
    <source>
        <dbReference type="ARBA" id="ARBA00022989"/>
    </source>
</evidence>
<dbReference type="GeneTree" id="ENSGT01090000260086"/>
<dbReference type="InterPro" id="IPR000725">
    <property type="entry name" value="Olfact_rcpt"/>
</dbReference>
<keyword evidence="17" id="KW-1185">Reference proteome</keyword>
<feature type="transmembrane region" description="Helical" evidence="14">
    <location>
        <begin position="64"/>
        <end position="86"/>
    </location>
</feature>
<evidence type="ECO:0000256" key="4">
    <source>
        <dbReference type="ARBA" id="ARBA00022692"/>
    </source>
</evidence>
<keyword evidence="3 14" id="KW-0716">Sensory transduction</keyword>
<dbReference type="InterPro" id="IPR050939">
    <property type="entry name" value="Olfactory_GPCR1"/>
</dbReference>
<feature type="transmembrane region" description="Helical" evidence="14">
    <location>
        <begin position="145"/>
        <end position="170"/>
    </location>
</feature>
<evidence type="ECO:0000256" key="3">
    <source>
        <dbReference type="ARBA" id="ARBA00022606"/>
    </source>
</evidence>
<keyword evidence="12 13" id="KW-0807">Transducer</keyword>
<keyword evidence="7 13" id="KW-0297">G-protein coupled receptor</keyword>
<dbReference type="GO" id="GO:0004930">
    <property type="term" value="F:G protein-coupled receptor activity"/>
    <property type="evidence" value="ECO:0007669"/>
    <property type="project" value="UniProtKB-KW"/>
</dbReference>
<feature type="transmembrane region" description="Helical" evidence="14">
    <location>
        <begin position="29"/>
        <end position="55"/>
    </location>
</feature>
<evidence type="ECO:0000256" key="13">
    <source>
        <dbReference type="RuleBase" id="RU000688"/>
    </source>
</evidence>
<dbReference type="SUPFAM" id="SSF81321">
    <property type="entry name" value="Family A G protein-coupled receptor-like"/>
    <property type="match status" value="1"/>
</dbReference>
<dbReference type="PRINTS" id="PR00245">
    <property type="entry name" value="OLFACTORYR"/>
</dbReference>
<feature type="domain" description="G-protein coupled receptors family 1 profile" evidence="15">
    <location>
        <begin position="45"/>
        <end position="294"/>
    </location>
</feature>
<dbReference type="InterPro" id="IPR000276">
    <property type="entry name" value="GPCR_Rhodpsn"/>
</dbReference>
<accession>A0A8C5P7B4</accession>
<keyword evidence="10 13" id="KW-0675">Receptor</keyword>
<evidence type="ECO:0000256" key="8">
    <source>
        <dbReference type="ARBA" id="ARBA00023136"/>
    </source>
</evidence>
<dbReference type="PRINTS" id="PR00237">
    <property type="entry name" value="GPCRRHODOPSN"/>
</dbReference>
<dbReference type="PANTHER" id="PTHR24242:SF405">
    <property type="entry name" value="OLFACTORY RECEPTOR"/>
    <property type="match status" value="1"/>
</dbReference>
<evidence type="ECO:0000256" key="9">
    <source>
        <dbReference type="ARBA" id="ARBA00023157"/>
    </source>
</evidence>
<dbReference type="PANTHER" id="PTHR24242">
    <property type="entry name" value="G-PROTEIN COUPLED RECEPTOR"/>
    <property type="match status" value="1"/>
</dbReference>
<dbReference type="Pfam" id="PF00001">
    <property type="entry name" value="7tm_1"/>
    <property type="match status" value="1"/>
</dbReference>
<feature type="transmembrane region" description="Helical" evidence="14">
    <location>
        <begin position="98"/>
        <end position="124"/>
    </location>
</feature>
<evidence type="ECO:0000256" key="12">
    <source>
        <dbReference type="ARBA" id="ARBA00023224"/>
    </source>
</evidence>
<dbReference type="OrthoDB" id="9709639at2759"/>
<evidence type="ECO:0000256" key="10">
    <source>
        <dbReference type="ARBA" id="ARBA00023170"/>
    </source>
</evidence>